<dbReference type="RefSeq" id="WP_182576005.1">
    <property type="nucleotide sequence ID" value="NZ_JACJHY010000049.1"/>
</dbReference>
<evidence type="ECO:0000256" key="1">
    <source>
        <dbReference type="ARBA" id="ARBA00017693"/>
    </source>
</evidence>
<evidence type="ECO:0000313" key="4">
    <source>
        <dbReference type="EMBL" id="MBA9024169.1"/>
    </source>
</evidence>
<dbReference type="PANTHER" id="PTHR14289">
    <property type="entry name" value="F-BOX ONLY PROTEIN 3"/>
    <property type="match status" value="1"/>
</dbReference>
<sequence length="130" mass="14666">MYRAITRNIAVEVEPFYLVDQSEPSENRYVWGYRVTIENNSDEFVQLLSRYWHITDASGKVEEVRGPGVVGDQPELNPGDSYQYASGCPLSTPSGIMVGRYTMRNEAGEMFDIAIPAFSLDLPDARPRLN</sequence>
<dbReference type="HAMAP" id="MF_00791">
    <property type="entry name" value="ApaG"/>
    <property type="match status" value="1"/>
</dbReference>
<dbReference type="Gene3D" id="2.60.40.1470">
    <property type="entry name" value="ApaG domain"/>
    <property type="match status" value="1"/>
</dbReference>
<comment type="caution">
    <text evidence="4">The sequence shown here is derived from an EMBL/GenBank/DDBJ whole genome shotgun (WGS) entry which is preliminary data.</text>
</comment>
<keyword evidence="5" id="KW-1185">Reference proteome</keyword>
<accession>A0ABR6CGK9</accession>
<dbReference type="SUPFAM" id="SSF110069">
    <property type="entry name" value="ApaG-like"/>
    <property type="match status" value="1"/>
</dbReference>
<dbReference type="Pfam" id="PF04379">
    <property type="entry name" value="DUF525"/>
    <property type="match status" value="1"/>
</dbReference>
<dbReference type="PANTHER" id="PTHR14289:SF16">
    <property type="entry name" value="POLYMERASE DELTA-INTERACTING PROTEIN 2"/>
    <property type="match status" value="1"/>
</dbReference>
<dbReference type="PROSITE" id="PS51087">
    <property type="entry name" value="APAG"/>
    <property type="match status" value="1"/>
</dbReference>
<dbReference type="InterPro" id="IPR023065">
    <property type="entry name" value="Uncharacterised_ApaG"/>
</dbReference>
<evidence type="ECO:0000259" key="3">
    <source>
        <dbReference type="PROSITE" id="PS51087"/>
    </source>
</evidence>
<evidence type="ECO:0000256" key="2">
    <source>
        <dbReference type="HAMAP-Rule" id="MF_00791"/>
    </source>
</evidence>
<reference evidence="4 5" key="1">
    <citation type="submission" date="2020-08" db="EMBL/GenBank/DDBJ databases">
        <title>Genomic Encyclopedia of Type Strains, Phase IV (KMG-IV): sequencing the most valuable type-strain genomes for metagenomic binning, comparative biology and taxonomic classification.</title>
        <authorList>
            <person name="Goeker M."/>
        </authorList>
    </citation>
    <scope>NUCLEOTIDE SEQUENCE [LARGE SCALE GENOMIC DNA]</scope>
    <source>
        <strain evidence="4 5">DSM 17455</strain>
    </source>
</reference>
<evidence type="ECO:0000313" key="5">
    <source>
        <dbReference type="Proteomes" id="UP000587524"/>
    </source>
</evidence>
<dbReference type="InterPro" id="IPR007474">
    <property type="entry name" value="ApaG_domain"/>
</dbReference>
<dbReference type="Proteomes" id="UP000587524">
    <property type="component" value="Unassembled WGS sequence"/>
</dbReference>
<proteinExistence type="inferred from homology"/>
<dbReference type="EMBL" id="JACJHZ010000049">
    <property type="protein sequence ID" value="MBA9024169.1"/>
    <property type="molecule type" value="Genomic_DNA"/>
</dbReference>
<organism evidence="4 5">
    <name type="scientific">Aminobacter ciceronei</name>
    <dbReference type="NCBI Taxonomy" id="150723"/>
    <lineage>
        <taxon>Bacteria</taxon>
        <taxon>Pseudomonadati</taxon>
        <taxon>Pseudomonadota</taxon>
        <taxon>Alphaproteobacteria</taxon>
        <taxon>Hyphomicrobiales</taxon>
        <taxon>Phyllobacteriaceae</taxon>
        <taxon>Aminobacter</taxon>
    </lineage>
</organism>
<dbReference type="InterPro" id="IPR036767">
    <property type="entry name" value="ApaG_sf"/>
</dbReference>
<name>A0ABR6CGK9_9HYPH</name>
<protein>
    <recommendedName>
        <fullName evidence="1 2">Protein ApaG</fullName>
    </recommendedName>
</protein>
<dbReference type="NCBIfam" id="NF003967">
    <property type="entry name" value="PRK05461.1"/>
    <property type="match status" value="1"/>
</dbReference>
<feature type="domain" description="ApaG" evidence="3">
    <location>
        <begin position="3"/>
        <end position="127"/>
    </location>
</feature>
<gene>
    <name evidence="2" type="primary">apaG</name>
    <name evidence="4" type="ORF">HNQ97_006205</name>
</gene>